<proteinExistence type="predicted"/>
<dbReference type="OrthoDB" id="8910510at2"/>
<gene>
    <name evidence="1" type="ORF">FAS41_29870</name>
</gene>
<evidence type="ECO:0000313" key="1">
    <source>
        <dbReference type="EMBL" id="TLX69836.1"/>
    </source>
</evidence>
<dbReference type="AlphaFoldDB" id="A0A5R9QM14"/>
<dbReference type="EMBL" id="SWDV01000073">
    <property type="protein sequence ID" value="TLX69836.1"/>
    <property type="molecule type" value="Genomic_DNA"/>
</dbReference>
<accession>A0A5R9QM14</accession>
<protein>
    <submittedName>
        <fullName evidence="1">Uncharacterized protein</fullName>
    </submittedName>
</protein>
<evidence type="ECO:0000313" key="2">
    <source>
        <dbReference type="Proteomes" id="UP000306635"/>
    </source>
</evidence>
<comment type="caution">
    <text evidence="1">The sequence shown here is derived from an EMBL/GenBank/DDBJ whole genome shotgun (WGS) entry which is preliminary data.</text>
</comment>
<keyword evidence="2" id="KW-1185">Reference proteome</keyword>
<name>A0A5R9QM14_9PSED</name>
<sequence>MSRTLAKSKGRREAGSYAAIPHSVMDSDDFLSLSGAALKVLLGLLRQFRGANNGDLSATIHQARSWGVKSPSTLVTALQELMDHNLIIRSRDPKYCNPGGVCALYAVTWLAIDDCGGRLNVDSTTVPPRRFSLELSNHPVRKSKYTTPKIEVPEAV</sequence>
<organism evidence="1 2">
    <name type="scientific">Pseudomonas nicosulfuronedens</name>
    <dbReference type="NCBI Taxonomy" id="2571105"/>
    <lineage>
        <taxon>Bacteria</taxon>
        <taxon>Pseudomonadati</taxon>
        <taxon>Pseudomonadota</taxon>
        <taxon>Gammaproteobacteria</taxon>
        <taxon>Pseudomonadales</taxon>
        <taxon>Pseudomonadaceae</taxon>
        <taxon>Pseudomonas</taxon>
    </lineage>
</organism>
<reference evidence="1 2" key="1">
    <citation type="submission" date="2019-04" db="EMBL/GenBank/DDBJ databases">
        <authorList>
            <person name="Li M."/>
        </authorList>
    </citation>
    <scope>NUCLEOTIDE SEQUENCE [LARGE SCALE GENOMIC DNA]</scope>
    <source>
        <strain evidence="1 2">LAM1902</strain>
    </source>
</reference>
<dbReference type="Proteomes" id="UP000306635">
    <property type="component" value="Unassembled WGS sequence"/>
</dbReference>